<accession>A0A2K2C3Z8</accession>
<proteinExistence type="predicted"/>
<evidence type="ECO:0000313" key="3">
    <source>
        <dbReference type="Proteomes" id="UP000006729"/>
    </source>
</evidence>
<organism evidence="2 3">
    <name type="scientific">Populus trichocarpa</name>
    <name type="common">Western balsam poplar</name>
    <name type="synonym">Populus balsamifera subsp. trichocarpa</name>
    <dbReference type="NCBI Taxonomy" id="3694"/>
    <lineage>
        <taxon>Eukaryota</taxon>
        <taxon>Viridiplantae</taxon>
        <taxon>Streptophyta</taxon>
        <taxon>Embryophyta</taxon>
        <taxon>Tracheophyta</taxon>
        <taxon>Spermatophyta</taxon>
        <taxon>Magnoliopsida</taxon>
        <taxon>eudicotyledons</taxon>
        <taxon>Gunneridae</taxon>
        <taxon>Pentapetalae</taxon>
        <taxon>rosids</taxon>
        <taxon>fabids</taxon>
        <taxon>Malpighiales</taxon>
        <taxon>Salicaceae</taxon>
        <taxon>Saliceae</taxon>
        <taxon>Populus</taxon>
    </lineage>
</organism>
<dbReference type="EMBL" id="CM009290">
    <property type="protein sequence ID" value="PNT56754.1"/>
    <property type="molecule type" value="Genomic_DNA"/>
</dbReference>
<feature type="chain" id="PRO_5014383409" evidence="1">
    <location>
        <begin position="16"/>
        <end position="96"/>
    </location>
</feature>
<reference evidence="2 3" key="1">
    <citation type="journal article" date="2006" name="Science">
        <title>The genome of black cottonwood, Populus trichocarpa (Torr. &amp; Gray).</title>
        <authorList>
            <person name="Tuskan G.A."/>
            <person name="Difazio S."/>
            <person name="Jansson S."/>
            <person name="Bohlmann J."/>
            <person name="Grigoriev I."/>
            <person name="Hellsten U."/>
            <person name="Putnam N."/>
            <person name="Ralph S."/>
            <person name="Rombauts S."/>
            <person name="Salamov A."/>
            <person name="Schein J."/>
            <person name="Sterck L."/>
            <person name="Aerts A."/>
            <person name="Bhalerao R.R."/>
            <person name="Bhalerao R.P."/>
            <person name="Blaudez D."/>
            <person name="Boerjan W."/>
            <person name="Brun A."/>
            <person name="Brunner A."/>
            <person name="Busov V."/>
            <person name="Campbell M."/>
            <person name="Carlson J."/>
            <person name="Chalot M."/>
            <person name="Chapman J."/>
            <person name="Chen G.L."/>
            <person name="Cooper D."/>
            <person name="Coutinho P.M."/>
            <person name="Couturier J."/>
            <person name="Covert S."/>
            <person name="Cronk Q."/>
            <person name="Cunningham R."/>
            <person name="Davis J."/>
            <person name="Degroeve S."/>
            <person name="Dejardin A."/>
            <person name="Depamphilis C."/>
            <person name="Detter J."/>
            <person name="Dirks B."/>
            <person name="Dubchak I."/>
            <person name="Duplessis S."/>
            <person name="Ehlting J."/>
            <person name="Ellis B."/>
            <person name="Gendler K."/>
            <person name="Goodstein D."/>
            <person name="Gribskov M."/>
            <person name="Grimwood J."/>
            <person name="Groover A."/>
            <person name="Gunter L."/>
            <person name="Hamberger B."/>
            <person name="Heinze B."/>
            <person name="Helariutta Y."/>
            <person name="Henrissat B."/>
            <person name="Holligan D."/>
            <person name="Holt R."/>
            <person name="Huang W."/>
            <person name="Islam-Faridi N."/>
            <person name="Jones S."/>
            <person name="Jones-Rhoades M."/>
            <person name="Jorgensen R."/>
            <person name="Joshi C."/>
            <person name="Kangasjarvi J."/>
            <person name="Karlsson J."/>
            <person name="Kelleher C."/>
            <person name="Kirkpatrick R."/>
            <person name="Kirst M."/>
            <person name="Kohler A."/>
            <person name="Kalluri U."/>
            <person name="Larimer F."/>
            <person name="Leebens-Mack J."/>
            <person name="Leple J.C."/>
            <person name="Locascio P."/>
            <person name="Lou Y."/>
            <person name="Lucas S."/>
            <person name="Martin F."/>
            <person name="Montanini B."/>
            <person name="Napoli C."/>
            <person name="Nelson D.R."/>
            <person name="Nelson C."/>
            <person name="Nieminen K."/>
            <person name="Nilsson O."/>
            <person name="Pereda V."/>
            <person name="Peter G."/>
            <person name="Philippe R."/>
            <person name="Pilate G."/>
            <person name="Poliakov A."/>
            <person name="Razumovskaya J."/>
            <person name="Richardson P."/>
            <person name="Rinaldi C."/>
            <person name="Ritland K."/>
            <person name="Rouze P."/>
            <person name="Ryaboy D."/>
            <person name="Schmutz J."/>
            <person name="Schrader J."/>
            <person name="Segerman B."/>
            <person name="Shin H."/>
            <person name="Siddiqui A."/>
            <person name="Sterky F."/>
            <person name="Terry A."/>
            <person name="Tsai C.J."/>
            <person name="Uberbacher E."/>
            <person name="Unneberg P."/>
            <person name="Vahala J."/>
            <person name="Wall K."/>
            <person name="Wessler S."/>
            <person name="Yang G."/>
            <person name="Yin T."/>
            <person name="Douglas C."/>
            <person name="Marra M."/>
            <person name="Sandberg G."/>
            <person name="Van de Peer Y."/>
            <person name="Rokhsar D."/>
        </authorList>
    </citation>
    <scope>NUCLEOTIDE SEQUENCE [LARGE SCALE GENOMIC DNA]</scope>
    <source>
        <strain evidence="3">cv. Nisqually</strain>
    </source>
</reference>
<sequence>MVCLVIGFWRGCSLAIMISCLCAQIDSTLDFVCFSRIFTFYFYWFDGFMILKKEEMLHNSSGNMSSLGSSGAFASLGILLDGLLGNWFLEVVPWPL</sequence>
<protein>
    <submittedName>
        <fullName evidence="2">Uncharacterized protein</fullName>
    </submittedName>
</protein>
<keyword evidence="1" id="KW-0732">Signal</keyword>
<dbReference type="InParanoid" id="A0A2K2C3Z8"/>
<feature type="signal peptide" evidence="1">
    <location>
        <begin position="1"/>
        <end position="15"/>
    </location>
</feature>
<dbReference type="Proteomes" id="UP000006729">
    <property type="component" value="Chromosome 1"/>
</dbReference>
<dbReference type="AlphaFoldDB" id="A0A2K2C3Z8"/>
<gene>
    <name evidence="2" type="ORF">POPTR_001G262500</name>
</gene>
<keyword evidence="3" id="KW-1185">Reference proteome</keyword>
<evidence type="ECO:0000256" key="1">
    <source>
        <dbReference type="SAM" id="SignalP"/>
    </source>
</evidence>
<evidence type="ECO:0000313" key="2">
    <source>
        <dbReference type="EMBL" id="PNT56754.1"/>
    </source>
</evidence>
<name>A0A2K2C3Z8_POPTR</name>